<feature type="domain" description="Transcriptional regulator SutA RNAP-binding" evidence="1">
    <location>
        <begin position="8"/>
        <end position="41"/>
    </location>
</feature>
<keyword evidence="3" id="KW-1185">Reference proteome</keyword>
<dbReference type="Proteomes" id="UP000185999">
    <property type="component" value="Unassembled WGS sequence"/>
</dbReference>
<accession>A0A1N7NWF0</accession>
<evidence type="ECO:0000313" key="2">
    <source>
        <dbReference type="EMBL" id="SIT02657.1"/>
    </source>
</evidence>
<evidence type="ECO:0000313" key="3">
    <source>
        <dbReference type="Proteomes" id="UP000185999"/>
    </source>
</evidence>
<gene>
    <name evidence="2" type="ORF">SAMN05421760_11195</name>
</gene>
<protein>
    <recommendedName>
        <fullName evidence="1">Transcriptional regulator SutA RNAP-binding domain-containing protein</fullName>
    </recommendedName>
</protein>
<proteinExistence type="predicted"/>
<evidence type="ECO:0000259" key="1">
    <source>
        <dbReference type="Pfam" id="PF20661"/>
    </source>
</evidence>
<sequence length="58" mass="6067">MAAKPKKKAATETHDSIEEQTAAFLRAGGQIQEIASGVTGQHNLAGPRQIVLGKPADK</sequence>
<organism evidence="2 3">
    <name type="scientific">Neptunomonas antarctica</name>
    <dbReference type="NCBI Taxonomy" id="619304"/>
    <lineage>
        <taxon>Bacteria</taxon>
        <taxon>Pseudomonadati</taxon>
        <taxon>Pseudomonadota</taxon>
        <taxon>Gammaproteobacteria</taxon>
        <taxon>Oceanospirillales</taxon>
        <taxon>Oceanospirillaceae</taxon>
        <taxon>Neptunomonas</taxon>
    </lineage>
</organism>
<dbReference type="AlphaFoldDB" id="A0A1N7NWF0"/>
<dbReference type="RefSeq" id="WP_179078949.1">
    <property type="nucleotide sequence ID" value="NZ_FTOE01000011.1"/>
</dbReference>
<name>A0A1N7NWF0_9GAMM</name>
<dbReference type="InterPro" id="IPR049191">
    <property type="entry name" value="SutA_RBD"/>
</dbReference>
<reference evidence="3" key="1">
    <citation type="submission" date="2017-01" db="EMBL/GenBank/DDBJ databases">
        <authorList>
            <person name="Varghese N."/>
            <person name="Submissions S."/>
        </authorList>
    </citation>
    <scope>NUCLEOTIDE SEQUENCE [LARGE SCALE GENOMIC DNA]</scope>
    <source>
        <strain evidence="3">DSM 22306</strain>
    </source>
</reference>
<dbReference type="Pfam" id="PF20661">
    <property type="entry name" value="SutA-RBD"/>
    <property type="match status" value="1"/>
</dbReference>
<dbReference type="EMBL" id="FTOE01000011">
    <property type="protein sequence ID" value="SIT02657.1"/>
    <property type="molecule type" value="Genomic_DNA"/>
</dbReference>